<keyword evidence="3" id="KW-1185">Reference proteome</keyword>
<evidence type="ECO:0000313" key="3">
    <source>
        <dbReference type="Proteomes" id="UP000289152"/>
    </source>
</evidence>
<name>A0A4Q1BFZ3_TREME</name>
<dbReference type="Proteomes" id="UP000289152">
    <property type="component" value="Unassembled WGS sequence"/>
</dbReference>
<dbReference type="EMBL" id="SDIL01000119">
    <property type="protein sequence ID" value="RXK35851.1"/>
    <property type="molecule type" value="Genomic_DNA"/>
</dbReference>
<feature type="region of interest" description="Disordered" evidence="1">
    <location>
        <begin position="1"/>
        <end position="29"/>
    </location>
</feature>
<protein>
    <submittedName>
        <fullName evidence="2">Uncharacterized protein</fullName>
    </submittedName>
</protein>
<dbReference type="AlphaFoldDB" id="A0A4Q1BFZ3"/>
<sequence length="221" mass="25030">MTTVPSDLSLEYSGTPSQPSQISARTATRPTRSILLSSPQPIPPDLLTFLEHDNAEPKRASQPWDTGERQLYTWVDGRILYLAFPLTWGTEDATHWKIRLIMREAALNVEELRSFLFKQSPETTLSGEKGRIADQMWLGIVRTATEKVELDMLDQGNTIIKSNWSVGILPDDHRLPKERGMMRELVYHSFVLCSNWQHSTGGTNEDDMTIEEVASGNNMVE</sequence>
<reference evidence="2 3" key="1">
    <citation type="submission" date="2016-06" db="EMBL/GenBank/DDBJ databases">
        <title>Evolution of pathogenesis and genome organization in the Tremellales.</title>
        <authorList>
            <person name="Cuomo C."/>
            <person name="Litvintseva A."/>
            <person name="Heitman J."/>
            <person name="Chen Y."/>
            <person name="Sun S."/>
            <person name="Springer D."/>
            <person name="Dromer F."/>
            <person name="Young S."/>
            <person name="Zeng Q."/>
            <person name="Chapman S."/>
            <person name="Gujja S."/>
            <person name="Saif S."/>
            <person name="Birren B."/>
        </authorList>
    </citation>
    <scope>NUCLEOTIDE SEQUENCE [LARGE SCALE GENOMIC DNA]</scope>
    <source>
        <strain evidence="2 3">ATCC 28783</strain>
    </source>
</reference>
<dbReference type="InParanoid" id="A0A4Q1BFZ3"/>
<accession>A0A4Q1BFZ3</accession>
<comment type="caution">
    <text evidence="2">The sequence shown here is derived from an EMBL/GenBank/DDBJ whole genome shotgun (WGS) entry which is preliminary data.</text>
</comment>
<proteinExistence type="predicted"/>
<organism evidence="2 3">
    <name type="scientific">Tremella mesenterica</name>
    <name type="common">Jelly fungus</name>
    <dbReference type="NCBI Taxonomy" id="5217"/>
    <lineage>
        <taxon>Eukaryota</taxon>
        <taxon>Fungi</taxon>
        <taxon>Dikarya</taxon>
        <taxon>Basidiomycota</taxon>
        <taxon>Agaricomycotina</taxon>
        <taxon>Tremellomycetes</taxon>
        <taxon>Tremellales</taxon>
        <taxon>Tremellaceae</taxon>
        <taxon>Tremella</taxon>
    </lineage>
</organism>
<dbReference type="VEuPathDB" id="FungiDB:TREMEDRAFT_65651"/>
<evidence type="ECO:0000256" key="1">
    <source>
        <dbReference type="SAM" id="MobiDB-lite"/>
    </source>
</evidence>
<evidence type="ECO:0000313" key="2">
    <source>
        <dbReference type="EMBL" id="RXK35851.1"/>
    </source>
</evidence>
<gene>
    <name evidence="2" type="ORF">M231_06899</name>
</gene>